<evidence type="ECO:0000313" key="1">
    <source>
        <dbReference type="EMBL" id="KAA3675039.1"/>
    </source>
</evidence>
<organism evidence="1 2">
    <name type="scientific">Paragonimus westermani</name>
    <dbReference type="NCBI Taxonomy" id="34504"/>
    <lineage>
        <taxon>Eukaryota</taxon>
        <taxon>Metazoa</taxon>
        <taxon>Spiralia</taxon>
        <taxon>Lophotrochozoa</taxon>
        <taxon>Platyhelminthes</taxon>
        <taxon>Trematoda</taxon>
        <taxon>Digenea</taxon>
        <taxon>Plagiorchiida</taxon>
        <taxon>Troglotremata</taxon>
        <taxon>Troglotrematidae</taxon>
        <taxon>Paragonimus</taxon>
    </lineage>
</organism>
<reference evidence="1 2" key="1">
    <citation type="journal article" date="2019" name="Gigascience">
        <title>Whole-genome sequence of the oriental lung fluke Paragonimus westermani.</title>
        <authorList>
            <person name="Oey H."/>
            <person name="Zakrzewski M."/>
            <person name="Narain K."/>
            <person name="Devi K.R."/>
            <person name="Agatsuma T."/>
            <person name="Nawaratna S."/>
            <person name="Gobert G.N."/>
            <person name="Jones M.K."/>
            <person name="Ragan M.A."/>
            <person name="McManus D.P."/>
            <person name="Krause L."/>
        </authorList>
    </citation>
    <scope>NUCLEOTIDE SEQUENCE [LARGE SCALE GENOMIC DNA]</scope>
    <source>
        <strain evidence="1 2">IND2009</strain>
    </source>
</reference>
<gene>
    <name evidence="1" type="ORF">DEA37_0006048</name>
</gene>
<feature type="non-terminal residue" evidence="1">
    <location>
        <position position="1"/>
    </location>
</feature>
<dbReference type="Proteomes" id="UP000324629">
    <property type="component" value="Unassembled WGS sequence"/>
</dbReference>
<name>A0A5J4NIB0_9TREM</name>
<sequence length="192" mass="21654">ISEEYLSGQWIMGDEKQLLDQYAHISALMYFGRGGTAPINSTEAVVLKPDNLQVDETEWIRKLNHYIEREKSVNTSQSKASFLQLSERNTLFGVSLFKAVTEGTSSDNSKPRSTMGSPEMSDNLRVLVGLCRAGMQIFDFHSRQPYKTYRFEEIASTRVNYQEQSGSCTEGAVFLTTTSGKVLILHLQQVRL</sequence>
<dbReference type="EMBL" id="QNGE01002760">
    <property type="protein sequence ID" value="KAA3675039.1"/>
    <property type="molecule type" value="Genomic_DNA"/>
</dbReference>
<comment type="caution">
    <text evidence="1">The sequence shown here is derived from an EMBL/GenBank/DDBJ whole genome shotgun (WGS) entry which is preliminary data.</text>
</comment>
<accession>A0A5J4NIB0</accession>
<dbReference type="AlphaFoldDB" id="A0A5J4NIB0"/>
<proteinExistence type="predicted"/>
<protein>
    <submittedName>
        <fullName evidence="1">Uncharacterized protein</fullName>
    </submittedName>
</protein>
<evidence type="ECO:0000313" key="2">
    <source>
        <dbReference type="Proteomes" id="UP000324629"/>
    </source>
</evidence>
<keyword evidence="2" id="KW-1185">Reference proteome</keyword>